<reference evidence="8 9" key="1">
    <citation type="submission" date="2017-11" db="EMBL/GenBank/DDBJ databases">
        <title>Reclassification of Bisgaard taxon 7 as Conservatibacter flavescens gen. nov., sp. nov.</title>
        <authorList>
            <person name="Christensen H."/>
        </authorList>
    </citation>
    <scope>NUCLEOTIDE SEQUENCE [LARGE SCALE GENOMIC DNA]</scope>
    <source>
        <strain evidence="8 9">7_4</strain>
    </source>
</reference>
<evidence type="ECO:0000313" key="9">
    <source>
        <dbReference type="Proteomes" id="UP000229329"/>
    </source>
</evidence>
<dbReference type="Pfam" id="PF04357">
    <property type="entry name" value="TamB"/>
    <property type="match status" value="1"/>
</dbReference>
<keyword evidence="9" id="KW-1185">Reference proteome</keyword>
<accession>A0A2M8S4Z2</accession>
<dbReference type="PANTHER" id="PTHR36985:SF1">
    <property type="entry name" value="TRANSLOCATION AND ASSEMBLY MODULE SUBUNIT TAMB"/>
    <property type="match status" value="1"/>
</dbReference>
<dbReference type="Proteomes" id="UP000229329">
    <property type="component" value="Unassembled WGS sequence"/>
</dbReference>
<dbReference type="EMBL" id="PHHA01000003">
    <property type="protein sequence ID" value="PJG86168.1"/>
    <property type="molecule type" value="Genomic_DNA"/>
</dbReference>
<feature type="compositionally biased region" description="Polar residues" evidence="5">
    <location>
        <begin position="1"/>
        <end position="21"/>
    </location>
</feature>
<keyword evidence="2 6" id="KW-0812">Transmembrane</keyword>
<dbReference type="PANTHER" id="PTHR36985">
    <property type="entry name" value="TRANSLOCATION AND ASSEMBLY MODULE SUBUNIT TAMB"/>
    <property type="match status" value="1"/>
</dbReference>
<evidence type="ECO:0000256" key="4">
    <source>
        <dbReference type="ARBA" id="ARBA00023136"/>
    </source>
</evidence>
<dbReference type="GO" id="GO:0009306">
    <property type="term" value="P:protein secretion"/>
    <property type="evidence" value="ECO:0007669"/>
    <property type="project" value="InterPro"/>
</dbReference>
<evidence type="ECO:0000259" key="7">
    <source>
        <dbReference type="Pfam" id="PF04357"/>
    </source>
</evidence>
<sequence>MTNSENVSQQTEDTKITPTNKPHSKKKRWCCVLGGISAVILVPVFVLVGMLSTNAGQIKLIKLADQWLDALSIEQVSGGLQDGLTLQQIRYQSEGVDTLIEQAHLQLDFHCLWQRKICLEDLRITHPQILIDTAKLPPSPEEEDKDTTPMQRINLPISVEVKNVEVDNLLVKIDNSEIQLGLFKSAATLNNASGLTLLPTQFEQLYFTVHDQEDVQKVIDATANAAKETAANVKDAVVNAQQQADNTPLNTHWNEIEQQLAAPLLANLHQIELPFDMHITNIQGKDWRYVHHTGDSQQTITIPHVQLQADATDYTVQLTTFDIESSLGNLHSQGTIQLNEDFPLNLHLHGNIHEFNTEQETLLPDTTLDLTLSGSLRKQTALELKTTGIDALLTANVSLNEPKTPFQLQLSSPQIRYPFKGNDPFIAKNIDLNAQGNLLDYQIQFSGNAQGMGIPAAQLKLAISGGLTQAKIDNAQLNALNGTTTLTGQVDWKEGLQWQSAVNLDKINTATHWKDWAATLSGTLESSGYAKSHDWLVKLPVLDLQGTFSGRPLSLKGQLDASQDNLLTIPQLTLNYGDNHIQVKGHLNDTSDLKLTINAPNLSGLLPNFSAALSGNAHIQGSIREPQLNIDLVGNNIRFQDMQLTKASIQSNIHSQQQIQGQADIKLNGFQYGETKISQLALNLQGNEQQHTLTLRSQGDPVAANLDLSGSFDRTSQIWKGSLGQTNIRSPIGNISKNQAVNIEYDNTQLSATIAPHCWHSTEIELCFPQTFKAGVTGEVPFDIRKLDLTLVNKLTEQDQLLTGQLKSQGKVAWFSDKPFTFDINVEGNNLAVSQKIQHNTFKLAIPSLNVEAKLVDNNANLKSQIRLQDQATINADLQVQDIQQKRQLGGTLDIRQLNLRLFNQLLSRGDNINGQVNANLRFGGNAETPLLNGSFNANNLKMNMASLPLEISDGELNIDFHGNRSTLQGNIQSNNSRLSLEGDASWHDINRWEANLAAKANEFRVDIPNMARLRISPDVRVTATPTLLELSGEINIPWARIEVEELPESAVTVSSDEVILTHAPTERVHIPTTPRQGPEGMLIKSDLTINIGDNVWLDAYGLKSGLTGLLSVRQEKGKLGLYGQVNMKNGRYASFGQDLLIRKGQISFSGLPSQPLLNIEAIRNPEAMEDTNVTAGVKVTGVADSPEVSIFSEPSMPQDQALSYILTGRSLENSGDAGSSGSIGAALLGLSLAKSGKLVGGIGEAFGIRDLNLGTQGVGDSSKVVVSGYITPRLQVKYGVGLFDGLAEFTLRYRLMPQLYLQSVSGVTQAFDLLYQFEF</sequence>
<dbReference type="InterPro" id="IPR007452">
    <property type="entry name" value="TamB_C"/>
</dbReference>
<comment type="caution">
    <text evidence="8">The sequence shown here is derived from an EMBL/GenBank/DDBJ whole genome shotgun (WGS) entry which is preliminary data.</text>
</comment>
<evidence type="ECO:0000256" key="6">
    <source>
        <dbReference type="SAM" id="Phobius"/>
    </source>
</evidence>
<feature type="region of interest" description="Disordered" evidence="5">
    <location>
        <begin position="1"/>
        <end position="25"/>
    </location>
</feature>
<proteinExistence type="predicted"/>
<organism evidence="8 9">
    <name type="scientific">Conservatibacter flavescens</name>
    <dbReference type="NCBI Taxonomy" id="28161"/>
    <lineage>
        <taxon>Bacteria</taxon>
        <taxon>Pseudomonadati</taxon>
        <taxon>Pseudomonadota</taxon>
        <taxon>Gammaproteobacteria</taxon>
        <taxon>Pasteurellales</taxon>
        <taxon>Pasteurellaceae</taxon>
        <taxon>Conservatibacter</taxon>
    </lineage>
</organism>
<protein>
    <submittedName>
        <fullName evidence="8">DUF490 domain-containing protein</fullName>
    </submittedName>
</protein>
<dbReference type="GO" id="GO:0097347">
    <property type="term" value="C:TAM protein secretion complex"/>
    <property type="evidence" value="ECO:0007669"/>
    <property type="project" value="TreeGrafter"/>
</dbReference>
<feature type="domain" description="Translocation and assembly module TamB C-terminal" evidence="7">
    <location>
        <begin position="972"/>
        <end position="1320"/>
    </location>
</feature>
<dbReference type="OrthoDB" id="5555605at2"/>
<keyword evidence="3 6" id="KW-1133">Transmembrane helix</keyword>
<name>A0A2M8S4Z2_9PAST</name>
<feature type="transmembrane region" description="Helical" evidence="6">
    <location>
        <begin position="29"/>
        <end position="51"/>
    </location>
</feature>
<evidence type="ECO:0000256" key="3">
    <source>
        <dbReference type="ARBA" id="ARBA00022989"/>
    </source>
</evidence>
<evidence type="ECO:0000313" key="8">
    <source>
        <dbReference type="EMBL" id="PJG86168.1"/>
    </source>
</evidence>
<comment type="subcellular location">
    <subcellularLocation>
        <location evidence="1">Membrane</location>
        <topology evidence="1">Single-pass membrane protein</topology>
    </subcellularLocation>
</comment>
<evidence type="ECO:0000256" key="2">
    <source>
        <dbReference type="ARBA" id="ARBA00022692"/>
    </source>
</evidence>
<evidence type="ECO:0000256" key="1">
    <source>
        <dbReference type="ARBA" id="ARBA00004167"/>
    </source>
</evidence>
<dbReference type="GO" id="GO:0005886">
    <property type="term" value="C:plasma membrane"/>
    <property type="evidence" value="ECO:0007669"/>
    <property type="project" value="InterPro"/>
</dbReference>
<keyword evidence="4 6" id="KW-0472">Membrane</keyword>
<gene>
    <name evidence="8" type="ORF">CVP05_03070</name>
</gene>
<dbReference type="RefSeq" id="WP_100288100.1">
    <property type="nucleotide sequence ID" value="NZ_PHHA01000003.1"/>
</dbReference>
<evidence type="ECO:0000256" key="5">
    <source>
        <dbReference type="SAM" id="MobiDB-lite"/>
    </source>
</evidence>